<gene>
    <name evidence="1" type="ORF">E2C01_083174</name>
</gene>
<comment type="caution">
    <text evidence="1">The sequence shown here is derived from an EMBL/GenBank/DDBJ whole genome shotgun (WGS) entry which is preliminary data.</text>
</comment>
<evidence type="ECO:0000313" key="2">
    <source>
        <dbReference type="Proteomes" id="UP000324222"/>
    </source>
</evidence>
<dbReference type="AlphaFoldDB" id="A0A5B7J733"/>
<keyword evidence="2" id="KW-1185">Reference proteome</keyword>
<protein>
    <submittedName>
        <fullName evidence="1">Uncharacterized protein</fullName>
    </submittedName>
</protein>
<proteinExistence type="predicted"/>
<organism evidence="1 2">
    <name type="scientific">Portunus trituberculatus</name>
    <name type="common">Swimming crab</name>
    <name type="synonym">Neptunus trituberculatus</name>
    <dbReference type="NCBI Taxonomy" id="210409"/>
    <lineage>
        <taxon>Eukaryota</taxon>
        <taxon>Metazoa</taxon>
        <taxon>Ecdysozoa</taxon>
        <taxon>Arthropoda</taxon>
        <taxon>Crustacea</taxon>
        <taxon>Multicrustacea</taxon>
        <taxon>Malacostraca</taxon>
        <taxon>Eumalacostraca</taxon>
        <taxon>Eucarida</taxon>
        <taxon>Decapoda</taxon>
        <taxon>Pleocyemata</taxon>
        <taxon>Brachyura</taxon>
        <taxon>Eubrachyura</taxon>
        <taxon>Portunoidea</taxon>
        <taxon>Portunidae</taxon>
        <taxon>Portuninae</taxon>
        <taxon>Portunus</taxon>
    </lineage>
</organism>
<sequence length="166" mass="19046">MDSVETPKPAPTTRDIFAILSLLAECETKVKDLMFEESDEAKTLSKLTKLFNLKLNEKIAARQQTFITKFMQNQQERESATLQTIINASDDDDFDDQPILAEEDALPVDEDIFDGWEEEEIVANRIERLARVSEQTDRQPRPATRPQYPAPVGVTHLTHFFALFFQ</sequence>
<dbReference type="Proteomes" id="UP000324222">
    <property type="component" value="Unassembled WGS sequence"/>
</dbReference>
<dbReference type="EMBL" id="VSRR010077275">
    <property type="protein sequence ID" value="MPC88274.1"/>
    <property type="molecule type" value="Genomic_DNA"/>
</dbReference>
<name>A0A5B7J733_PORTR</name>
<accession>A0A5B7J733</accession>
<reference evidence="1 2" key="1">
    <citation type="submission" date="2019-05" db="EMBL/GenBank/DDBJ databases">
        <title>Another draft genome of Portunus trituberculatus and its Hox gene families provides insights of decapod evolution.</title>
        <authorList>
            <person name="Jeong J.-H."/>
            <person name="Song I."/>
            <person name="Kim S."/>
            <person name="Choi T."/>
            <person name="Kim D."/>
            <person name="Ryu S."/>
            <person name="Kim W."/>
        </authorList>
    </citation>
    <scope>NUCLEOTIDE SEQUENCE [LARGE SCALE GENOMIC DNA]</scope>
    <source>
        <tissue evidence="1">Muscle</tissue>
    </source>
</reference>
<evidence type="ECO:0000313" key="1">
    <source>
        <dbReference type="EMBL" id="MPC88274.1"/>
    </source>
</evidence>